<feature type="region of interest" description="Disordered" evidence="1">
    <location>
        <begin position="282"/>
        <end position="329"/>
    </location>
</feature>
<keyword evidence="2" id="KW-0472">Membrane</keyword>
<proteinExistence type="predicted"/>
<evidence type="ECO:0000313" key="5">
    <source>
        <dbReference type="Proteomes" id="UP000315995"/>
    </source>
</evidence>
<accession>A0A5B8Y2Y4</accession>
<accession>A0A4Y6PRB2</accession>
<organism evidence="4 5">
    <name type="scientific">Persicimonas caeni</name>
    <dbReference type="NCBI Taxonomy" id="2292766"/>
    <lineage>
        <taxon>Bacteria</taxon>
        <taxon>Deltaproteobacteria</taxon>
        <taxon>Bradymonadales</taxon>
        <taxon>Bradymonadaceae</taxon>
        <taxon>Persicimonas</taxon>
    </lineage>
</organism>
<evidence type="ECO:0000313" key="4">
    <source>
        <dbReference type="EMBL" id="QDG50763.1"/>
    </source>
</evidence>
<feature type="transmembrane region" description="Helical" evidence="2">
    <location>
        <begin position="331"/>
        <end position="353"/>
    </location>
</feature>
<feature type="domain" description="PEGA" evidence="3">
    <location>
        <begin position="212"/>
        <end position="277"/>
    </location>
</feature>
<sequence>MGPPVGLRGPSRAPPAFLYFPAAPSYTPRTIRTPLAPRAVIMNTTAVSLVRTLLALLVTLFAAVPMAHAQDTGESINVAVLNLEGEGVDQKLLETLTSVLRNEAQQYSDYDIVNQSPINLSEIVVVLGCDTNNPTCLKQAADQLEARVLIYGRVEKVEQAHTVTIEVFDADTSKVEQRLVRTIVNKDDPVIAFRKQIQSMFAPDQATEGTRLQIGSNVEGAEVRVNDTMIGNAPVERKGLPPGNYSVEVSQEGYDTWKVSIELTEGADIRLWAPLNETKQPEAVAQKEAGEGTQEGDTGVKVDDSSGLGDSSGMGDSSKPPVTGGGGGPNWGAWSAIGVGGVALAGSGAMALLMKGQEDELADHDAQRFQMSRDAYISDRQEIIDTGESYELAHRVLLGVGAVSVVAGTVWLFVDGAEADDPLADERNWDVSVSPRGVSALFSW</sequence>
<evidence type="ECO:0000256" key="2">
    <source>
        <dbReference type="SAM" id="Phobius"/>
    </source>
</evidence>
<feature type="compositionally biased region" description="Low complexity" evidence="1">
    <location>
        <begin position="305"/>
        <end position="318"/>
    </location>
</feature>
<keyword evidence="2" id="KW-1133">Transmembrane helix</keyword>
<dbReference type="InterPro" id="IPR013229">
    <property type="entry name" value="PEGA"/>
</dbReference>
<evidence type="ECO:0000256" key="1">
    <source>
        <dbReference type="SAM" id="MobiDB-lite"/>
    </source>
</evidence>
<protein>
    <submittedName>
        <fullName evidence="4">PEGA domain-containing protein</fullName>
    </submittedName>
</protein>
<keyword evidence="5" id="KW-1185">Reference proteome</keyword>
<feature type="transmembrane region" description="Helical" evidence="2">
    <location>
        <begin position="396"/>
        <end position="414"/>
    </location>
</feature>
<dbReference type="Pfam" id="PF08308">
    <property type="entry name" value="PEGA"/>
    <property type="match status" value="1"/>
</dbReference>
<dbReference type="OrthoDB" id="5499237at2"/>
<evidence type="ECO:0000259" key="3">
    <source>
        <dbReference type="Pfam" id="PF08308"/>
    </source>
</evidence>
<dbReference type="Proteomes" id="UP000315995">
    <property type="component" value="Chromosome"/>
</dbReference>
<gene>
    <name evidence="4" type="ORF">FIV42_08470</name>
</gene>
<reference evidence="4 5" key="1">
    <citation type="submission" date="2019-06" db="EMBL/GenBank/DDBJ databases">
        <title>Persicimonas caeni gen. nov., sp. nov., a predatory bacterium isolated from solar saltern.</title>
        <authorList>
            <person name="Wang S."/>
        </authorList>
    </citation>
    <scope>NUCLEOTIDE SEQUENCE [LARGE SCALE GENOMIC DNA]</scope>
    <source>
        <strain evidence="4 5">YN101</strain>
    </source>
</reference>
<name>A0A4Y6PRB2_PERCE</name>
<dbReference type="EMBL" id="CP041186">
    <property type="protein sequence ID" value="QDG50763.1"/>
    <property type="molecule type" value="Genomic_DNA"/>
</dbReference>
<dbReference type="AlphaFoldDB" id="A0A4Y6PRB2"/>
<keyword evidence="2" id="KW-0812">Transmembrane</keyword>